<dbReference type="Gene3D" id="3.30.60.90">
    <property type="match status" value="1"/>
</dbReference>
<keyword evidence="10" id="KW-0833">Ubl conjugation pathway</keyword>
<dbReference type="PROSITE" id="PS50297">
    <property type="entry name" value="ANK_REP_REGION"/>
    <property type="match status" value="4"/>
</dbReference>
<dbReference type="Pfam" id="PF12796">
    <property type="entry name" value="Ank_2"/>
    <property type="match status" value="1"/>
</dbReference>
<keyword evidence="6" id="KW-0808">Transferase</keyword>
<dbReference type="InterPro" id="IPR040847">
    <property type="entry name" value="SH3_15"/>
</dbReference>
<dbReference type="UniPathway" id="UPA00143"/>
<evidence type="ECO:0000256" key="9">
    <source>
        <dbReference type="ARBA" id="ARBA00022771"/>
    </source>
</evidence>
<evidence type="ECO:0000256" key="2">
    <source>
        <dbReference type="ARBA" id="ARBA00004496"/>
    </source>
</evidence>
<evidence type="ECO:0000259" key="15">
    <source>
        <dbReference type="PROSITE" id="PS51416"/>
    </source>
</evidence>
<dbReference type="SUPFAM" id="SSF159034">
    <property type="entry name" value="Mib/herc2 domain-like"/>
    <property type="match status" value="2"/>
</dbReference>
<dbReference type="FunFam" id="3.30.60.90:FF:000004">
    <property type="entry name" value="Putative E3 ubiquitin-protein ligase MIB2"/>
    <property type="match status" value="1"/>
</dbReference>
<dbReference type="InterPro" id="IPR010606">
    <property type="entry name" value="Mib_Herc2"/>
</dbReference>
<dbReference type="InterPro" id="IPR002110">
    <property type="entry name" value="Ankyrin_rpt"/>
</dbReference>
<keyword evidence="17" id="KW-1185">Reference proteome</keyword>
<evidence type="ECO:0000256" key="11">
    <source>
        <dbReference type="ARBA" id="ARBA00022833"/>
    </source>
</evidence>
<name>A0A8C4Q6F1_EPTBU</name>
<dbReference type="PANTHER" id="PTHR24202">
    <property type="entry name" value="E3 UBIQUITIN-PROTEIN LIGASE MIB2"/>
    <property type="match status" value="1"/>
</dbReference>
<dbReference type="Gene3D" id="1.25.40.20">
    <property type="entry name" value="Ankyrin repeat-containing domain"/>
    <property type="match status" value="2"/>
</dbReference>
<evidence type="ECO:0000256" key="3">
    <source>
        <dbReference type="ARBA" id="ARBA00004906"/>
    </source>
</evidence>
<dbReference type="PROSITE" id="PS51416">
    <property type="entry name" value="MIB_HERC2"/>
    <property type="match status" value="2"/>
</dbReference>
<dbReference type="SUPFAM" id="SSF57850">
    <property type="entry name" value="RING/U-box"/>
    <property type="match status" value="1"/>
</dbReference>
<dbReference type="OMA" id="VEYERTR"/>
<dbReference type="PROSITE" id="PS50088">
    <property type="entry name" value="ANK_REPEAT"/>
    <property type="match status" value="4"/>
</dbReference>
<keyword evidence="9 13" id="KW-0863">Zinc-finger</keyword>
<accession>A0A8C4Q6F1</accession>
<dbReference type="GO" id="GO:0016567">
    <property type="term" value="P:protein ubiquitination"/>
    <property type="evidence" value="ECO:0007669"/>
    <property type="project" value="UniProtKB-UniPathway"/>
</dbReference>
<dbReference type="AlphaFoldDB" id="A0A8C4Q6F1"/>
<dbReference type="FunFam" id="2.30.30.40:FF:000044">
    <property type="entry name" value="E3 ubiquitin-protein ligase MIB2, putative"/>
    <property type="match status" value="1"/>
</dbReference>
<dbReference type="Pfam" id="PF06701">
    <property type="entry name" value="MIB_HERC2"/>
    <property type="match status" value="2"/>
</dbReference>
<organism evidence="16 17">
    <name type="scientific">Eptatretus burgeri</name>
    <name type="common">Inshore hagfish</name>
    <dbReference type="NCBI Taxonomy" id="7764"/>
    <lineage>
        <taxon>Eukaryota</taxon>
        <taxon>Metazoa</taxon>
        <taxon>Chordata</taxon>
        <taxon>Craniata</taxon>
        <taxon>Vertebrata</taxon>
        <taxon>Cyclostomata</taxon>
        <taxon>Myxini</taxon>
        <taxon>Myxiniformes</taxon>
        <taxon>Myxinidae</taxon>
        <taxon>Eptatretinae</taxon>
        <taxon>Eptatretus</taxon>
    </lineage>
</organism>
<evidence type="ECO:0000256" key="13">
    <source>
        <dbReference type="PROSITE-ProRule" id="PRU00228"/>
    </source>
</evidence>
<evidence type="ECO:0000256" key="6">
    <source>
        <dbReference type="ARBA" id="ARBA00022679"/>
    </source>
</evidence>
<proteinExistence type="predicted"/>
<dbReference type="EC" id="2.3.2.27" evidence="4"/>
<keyword evidence="12" id="KW-0040">ANK repeat</keyword>
<feature type="repeat" description="ANK" evidence="12">
    <location>
        <begin position="524"/>
        <end position="556"/>
    </location>
</feature>
<keyword evidence="11" id="KW-0862">Zinc</keyword>
<evidence type="ECO:0000256" key="5">
    <source>
        <dbReference type="ARBA" id="ARBA00022490"/>
    </source>
</evidence>
<dbReference type="Pfam" id="PF18346">
    <property type="entry name" value="SH3_15"/>
    <property type="match status" value="2"/>
</dbReference>
<dbReference type="GeneTree" id="ENSGT00940000158097"/>
<feature type="repeat" description="ANK" evidence="12">
    <location>
        <begin position="491"/>
        <end position="523"/>
    </location>
</feature>
<evidence type="ECO:0000256" key="7">
    <source>
        <dbReference type="ARBA" id="ARBA00022723"/>
    </source>
</evidence>
<dbReference type="Pfam" id="PF00569">
    <property type="entry name" value="ZZ"/>
    <property type="match status" value="1"/>
</dbReference>
<feature type="domain" description="MIB/HERC2" evidence="15">
    <location>
        <begin position="1"/>
        <end position="72"/>
    </location>
</feature>
<evidence type="ECO:0000313" key="17">
    <source>
        <dbReference type="Proteomes" id="UP000694388"/>
    </source>
</evidence>
<dbReference type="SMART" id="SM00248">
    <property type="entry name" value="ANK"/>
    <property type="match status" value="6"/>
</dbReference>
<dbReference type="InterPro" id="IPR043145">
    <property type="entry name" value="Znf_ZZ_sf"/>
</dbReference>
<reference evidence="16" key="1">
    <citation type="submission" date="2025-05" db="UniProtKB">
        <authorList>
            <consortium name="Ensembl"/>
        </authorList>
    </citation>
    <scope>IDENTIFICATION</scope>
</reference>
<dbReference type="Proteomes" id="UP000694388">
    <property type="component" value="Unplaced"/>
</dbReference>
<dbReference type="PRINTS" id="PR01415">
    <property type="entry name" value="ANKYRIN"/>
</dbReference>
<evidence type="ECO:0000256" key="12">
    <source>
        <dbReference type="PROSITE-ProRule" id="PRU00023"/>
    </source>
</evidence>
<keyword evidence="5" id="KW-0963">Cytoplasm</keyword>
<dbReference type="PROSITE" id="PS50135">
    <property type="entry name" value="ZF_ZZ_2"/>
    <property type="match status" value="1"/>
</dbReference>
<keyword evidence="7" id="KW-0479">Metal-binding</keyword>
<evidence type="ECO:0000256" key="1">
    <source>
        <dbReference type="ARBA" id="ARBA00000900"/>
    </source>
</evidence>
<feature type="domain" description="MIB/HERC2" evidence="15">
    <location>
        <begin position="141"/>
        <end position="219"/>
    </location>
</feature>
<dbReference type="Pfam" id="PF13637">
    <property type="entry name" value="Ank_4"/>
    <property type="match status" value="1"/>
</dbReference>
<feature type="repeat" description="ANK" evidence="12">
    <location>
        <begin position="458"/>
        <end position="490"/>
    </location>
</feature>
<dbReference type="SUPFAM" id="SSF48403">
    <property type="entry name" value="Ankyrin repeat"/>
    <property type="match status" value="1"/>
</dbReference>
<dbReference type="InterPro" id="IPR000433">
    <property type="entry name" value="Znf_ZZ"/>
</dbReference>
<dbReference type="InterPro" id="IPR036770">
    <property type="entry name" value="Ankyrin_rpt-contain_sf"/>
</dbReference>
<dbReference type="GO" id="GO:0008270">
    <property type="term" value="F:zinc ion binding"/>
    <property type="evidence" value="ECO:0007669"/>
    <property type="project" value="UniProtKB-KW"/>
</dbReference>
<dbReference type="PROSITE" id="PS01357">
    <property type="entry name" value="ZF_ZZ_1"/>
    <property type="match status" value="1"/>
</dbReference>
<dbReference type="GO" id="GO:0061630">
    <property type="term" value="F:ubiquitin protein ligase activity"/>
    <property type="evidence" value="ECO:0007669"/>
    <property type="project" value="UniProtKB-EC"/>
</dbReference>
<evidence type="ECO:0000259" key="14">
    <source>
        <dbReference type="PROSITE" id="PS50135"/>
    </source>
</evidence>
<comment type="catalytic activity">
    <reaction evidence="1">
        <text>S-ubiquitinyl-[E2 ubiquitin-conjugating enzyme]-L-cysteine + [acceptor protein]-L-lysine = [E2 ubiquitin-conjugating enzyme]-L-cysteine + N(6)-ubiquitinyl-[acceptor protein]-L-lysine.</text>
        <dbReference type="EC" id="2.3.2.27"/>
    </reaction>
</comment>
<dbReference type="PANTHER" id="PTHR24202:SF4">
    <property type="entry name" value="E3 UBIQUITIN-PROTEIN LIGASE MIB2-RELATED"/>
    <property type="match status" value="1"/>
</dbReference>
<dbReference type="Ensembl" id="ENSEBUT00000011318.1">
    <property type="protein sequence ID" value="ENSEBUP00000010765.1"/>
    <property type="gene ID" value="ENSEBUG00000006904.1"/>
</dbReference>
<dbReference type="InterPro" id="IPR037252">
    <property type="entry name" value="Mib_Herc2_sf"/>
</dbReference>
<evidence type="ECO:0000256" key="4">
    <source>
        <dbReference type="ARBA" id="ARBA00012483"/>
    </source>
</evidence>
<dbReference type="InterPro" id="IPR042056">
    <property type="entry name" value="MIB1/2_ZZ"/>
</dbReference>
<feature type="repeat" description="ANK" evidence="12">
    <location>
        <begin position="625"/>
        <end position="646"/>
    </location>
</feature>
<dbReference type="CDD" id="cd02339">
    <property type="entry name" value="ZZ_Mind_bomb"/>
    <property type="match status" value="1"/>
</dbReference>
<dbReference type="SMART" id="SM00291">
    <property type="entry name" value="ZnF_ZZ"/>
    <property type="match status" value="1"/>
</dbReference>
<evidence type="ECO:0000256" key="10">
    <source>
        <dbReference type="ARBA" id="ARBA00022786"/>
    </source>
</evidence>
<evidence type="ECO:0000256" key="8">
    <source>
        <dbReference type="ARBA" id="ARBA00022737"/>
    </source>
</evidence>
<dbReference type="Gene3D" id="2.30.30.40">
    <property type="entry name" value="SH3 Domains"/>
    <property type="match status" value="2"/>
</dbReference>
<protein>
    <recommendedName>
        <fullName evidence="4">RING-type E3 ubiquitin transferase</fullName>
        <ecNumber evidence="4">2.3.2.27</ecNumber>
    </recommendedName>
</protein>
<feature type="domain" description="ZZ-type" evidence="14">
    <location>
        <begin position="78"/>
        <end position="130"/>
    </location>
</feature>
<keyword evidence="8" id="KW-0677">Repeat</keyword>
<dbReference type="Ensembl" id="ENSEBUT00000011291.1">
    <property type="protein sequence ID" value="ENSEBUP00000010738.1"/>
    <property type="gene ID" value="ENSEBUG00000006904.1"/>
</dbReference>
<dbReference type="GO" id="GO:0005737">
    <property type="term" value="C:cytoplasm"/>
    <property type="evidence" value="ECO:0007669"/>
    <property type="project" value="UniProtKB-SubCell"/>
</dbReference>
<comment type="subcellular location">
    <subcellularLocation>
        <location evidence="2">Cytoplasm</location>
    </subcellularLocation>
</comment>
<evidence type="ECO:0000313" key="16">
    <source>
        <dbReference type="Ensembl" id="ENSEBUP00000010765.1"/>
    </source>
</evidence>
<sequence length="673" mass="73777">MEVGARIVRGPDWNWGNQDGGEGHAGTVVEIGHEGSPTTPAGTVVIQWDMGTRTNYRTSYEGAYDLLMYDNAQIGIRHPNIICDGCKKLGIMGLRWQCSVCFEFDLCSQCYMENKHDLNHAFSRYDTAHSFPELVSPRAGLKRTQLRGIFQGATVFRGTDWDWGNQDGGEGKTGKVVDIRGWETETGRSVACITWANGTTNVYRLGHKGKVDLRCISDAPGGFYYRDHLPSLGHPNTMERNESSGGGVLADRVLRVGDTVQCQLDHDVLKQMQNGHGGWNPKMAEFVGRVGTVHRLTERGDVRVQYSNGVRWTFHPGAITKMETIPVGEVVQLSHDEEMVQRLQVGHGEWTENMKSALGKSGTVVQVYSDGDLRVRIHEQIWTLNPLCIILLSSRKHDSNFMSPDCQPVNLVPSPSLLSIMEESGGDECVVNLAARGNLQRLQDVLKLHPEKVDTHNQGHTALHMAAALGHKDVLSCLLTAGAELAISDVEGNTALHLASMRNQCEAIELLLSAGAAVEAQNSAGGTAMHYVASLGHVDALRTLCRFGANPNAQDQKGNTPLHLSISKKQSESITALLELPSLDLSCKNRRGFNLLHHASLKGCLIAVQGILGRARQLANVQKDDGFSSLHLAVLNNHRAVLEVLLAEVCPSYPTLRLLPRLFRSAGWFFGET</sequence>
<dbReference type="FunFam" id="2.30.30.40:FF:000078">
    <property type="entry name" value="Putative e3 ubiquitin-protein ligase mib2"/>
    <property type="match status" value="1"/>
</dbReference>
<comment type="pathway">
    <text evidence="3">Protein modification; protein ubiquitination.</text>
</comment>